<evidence type="ECO:0000313" key="11">
    <source>
        <dbReference type="Proteomes" id="UP000288716"/>
    </source>
</evidence>
<organism evidence="10 11">
    <name type="scientific">Leptotrombidium deliense</name>
    <dbReference type="NCBI Taxonomy" id="299467"/>
    <lineage>
        <taxon>Eukaryota</taxon>
        <taxon>Metazoa</taxon>
        <taxon>Ecdysozoa</taxon>
        <taxon>Arthropoda</taxon>
        <taxon>Chelicerata</taxon>
        <taxon>Arachnida</taxon>
        <taxon>Acari</taxon>
        <taxon>Acariformes</taxon>
        <taxon>Trombidiformes</taxon>
        <taxon>Prostigmata</taxon>
        <taxon>Anystina</taxon>
        <taxon>Parasitengona</taxon>
        <taxon>Trombiculoidea</taxon>
        <taxon>Trombiculidae</taxon>
        <taxon>Leptotrombidium</taxon>
    </lineage>
</organism>
<dbReference type="InterPro" id="IPR005331">
    <property type="entry name" value="Sulfotransferase"/>
</dbReference>
<dbReference type="GO" id="GO:0016051">
    <property type="term" value="P:carbohydrate biosynthetic process"/>
    <property type="evidence" value="ECO:0007669"/>
    <property type="project" value="InterPro"/>
</dbReference>
<accession>A0A443SR37</accession>
<evidence type="ECO:0000256" key="9">
    <source>
        <dbReference type="RuleBase" id="RU364020"/>
    </source>
</evidence>
<gene>
    <name evidence="10" type="ORF">B4U80_09504</name>
</gene>
<evidence type="ECO:0000256" key="3">
    <source>
        <dbReference type="ARBA" id="ARBA00022679"/>
    </source>
</evidence>
<keyword evidence="6 9" id="KW-0333">Golgi apparatus</keyword>
<evidence type="ECO:0000256" key="1">
    <source>
        <dbReference type="ARBA" id="ARBA00004323"/>
    </source>
</evidence>
<dbReference type="VEuPathDB" id="VectorBase:LDEU002068"/>
<dbReference type="OrthoDB" id="2019940at2759"/>
<evidence type="ECO:0000313" key="10">
    <source>
        <dbReference type="EMBL" id="RWS29973.1"/>
    </source>
</evidence>
<comment type="caution">
    <text evidence="10">The sequence shown here is derived from an EMBL/GenBank/DDBJ whole genome shotgun (WGS) entry which is preliminary data.</text>
</comment>
<comment type="subcellular location">
    <subcellularLocation>
        <location evidence="1 9">Golgi apparatus membrane</location>
        <topology evidence="1 9">Single-pass type II membrane protein</topology>
    </subcellularLocation>
</comment>
<dbReference type="EC" id="2.8.2.-" evidence="9"/>
<keyword evidence="11" id="KW-1185">Reference proteome</keyword>
<evidence type="ECO:0000256" key="8">
    <source>
        <dbReference type="ARBA" id="ARBA00023180"/>
    </source>
</evidence>
<dbReference type="AlphaFoldDB" id="A0A443SR37"/>
<evidence type="ECO:0000256" key="4">
    <source>
        <dbReference type="ARBA" id="ARBA00022692"/>
    </source>
</evidence>
<dbReference type="InterPro" id="IPR018011">
    <property type="entry name" value="Carb_sulfotrans_8-10"/>
</dbReference>
<evidence type="ECO:0000256" key="7">
    <source>
        <dbReference type="ARBA" id="ARBA00023136"/>
    </source>
</evidence>
<sequence length="336" mass="40216">MKPNLIIEKAMNQMKLKVLICCVFITVIFFFATLTKRDNGFKRRLKTLTKIESREERRKRQIDTVCNASDSQIELTANVLASIRHHLNHFIFDDKHKLIYCFVPKVASTNWKRVLLSIDGGIQHFPESDPLSIKGNESQSRNVFKTLDQIEDSEEVLRRLKQYFKFVFVRNPLERLLSAFRNKFQFAYNDYFRERFGRKIIKQYRVNYTKASLENASDVTFQEFITYISDLNVSDYRSAFNEHWRPISDLCFPCLIRFDVIGKYETLEEDVFFILWKNHLFNTIRFPQRRESYSSKPTSELIANYYTQLPRDLLTKILTLYENDLNLFHYEVFFDK</sequence>
<keyword evidence="3 9" id="KW-0808">Transferase</keyword>
<dbReference type="GO" id="GO:0000139">
    <property type="term" value="C:Golgi membrane"/>
    <property type="evidence" value="ECO:0007669"/>
    <property type="project" value="UniProtKB-SubCell"/>
</dbReference>
<dbReference type="EMBL" id="NCKV01000694">
    <property type="protein sequence ID" value="RWS29973.1"/>
    <property type="molecule type" value="Genomic_DNA"/>
</dbReference>
<dbReference type="STRING" id="299467.A0A443SR37"/>
<proteinExistence type="inferred from homology"/>
<evidence type="ECO:0000256" key="2">
    <source>
        <dbReference type="ARBA" id="ARBA00006339"/>
    </source>
</evidence>
<protein>
    <recommendedName>
        <fullName evidence="9">Carbohydrate sulfotransferase</fullName>
        <ecNumber evidence="9">2.8.2.-</ecNumber>
    </recommendedName>
</protein>
<evidence type="ECO:0000256" key="5">
    <source>
        <dbReference type="ARBA" id="ARBA00022989"/>
    </source>
</evidence>
<dbReference type="PANTHER" id="PTHR12137:SF54">
    <property type="entry name" value="CARBOHYDRATE SULFOTRANSFERASE"/>
    <property type="match status" value="1"/>
</dbReference>
<keyword evidence="4" id="KW-0812">Transmembrane</keyword>
<comment type="similarity">
    <text evidence="2 9">Belongs to the sulfotransferase 2 family.</text>
</comment>
<keyword evidence="5" id="KW-1133">Transmembrane helix</keyword>
<evidence type="ECO:0000256" key="6">
    <source>
        <dbReference type="ARBA" id="ARBA00023034"/>
    </source>
</evidence>
<dbReference type="GO" id="GO:0008146">
    <property type="term" value="F:sulfotransferase activity"/>
    <property type="evidence" value="ECO:0007669"/>
    <property type="project" value="InterPro"/>
</dbReference>
<name>A0A443SR37_9ACAR</name>
<keyword evidence="9" id="KW-0735">Signal-anchor</keyword>
<dbReference type="PANTHER" id="PTHR12137">
    <property type="entry name" value="CARBOHYDRATE SULFOTRANSFERASE"/>
    <property type="match status" value="1"/>
</dbReference>
<reference evidence="10 11" key="1">
    <citation type="journal article" date="2018" name="Gigascience">
        <title>Genomes of trombidid mites reveal novel predicted allergens and laterally-transferred genes associated with secondary metabolism.</title>
        <authorList>
            <person name="Dong X."/>
            <person name="Chaisiri K."/>
            <person name="Xia D."/>
            <person name="Armstrong S.D."/>
            <person name="Fang Y."/>
            <person name="Donnelly M.J."/>
            <person name="Kadowaki T."/>
            <person name="McGarry J.W."/>
            <person name="Darby A.C."/>
            <person name="Makepeace B.L."/>
        </authorList>
    </citation>
    <scope>NUCLEOTIDE SEQUENCE [LARGE SCALE GENOMIC DNA]</scope>
    <source>
        <strain evidence="10">UoL-UT</strain>
    </source>
</reference>
<dbReference type="Proteomes" id="UP000288716">
    <property type="component" value="Unassembled WGS sequence"/>
</dbReference>
<keyword evidence="9" id="KW-0119">Carbohydrate metabolism</keyword>
<keyword evidence="7" id="KW-0472">Membrane</keyword>
<keyword evidence="8 9" id="KW-0325">Glycoprotein</keyword>
<dbReference type="Pfam" id="PF03567">
    <property type="entry name" value="Sulfotransfer_2"/>
    <property type="match status" value="1"/>
</dbReference>